<gene>
    <name evidence="14" type="ordered locus">Veis_2696</name>
</gene>
<evidence type="ECO:0000256" key="5">
    <source>
        <dbReference type="ARBA" id="ARBA00022989"/>
    </source>
</evidence>
<evidence type="ECO:0000256" key="7">
    <source>
        <dbReference type="ARBA" id="ARBA00023186"/>
    </source>
</evidence>
<dbReference type="HOGENOM" id="CLU_023843_1_2_4"/>
<keyword evidence="11" id="KW-0697">Rotamase</keyword>
<dbReference type="InterPro" id="IPR000297">
    <property type="entry name" value="PPIase_PpiC"/>
</dbReference>
<comment type="similarity">
    <text evidence="8">Belongs to the PpiD chaperone family.</text>
</comment>
<comment type="subcellular location">
    <subcellularLocation>
        <location evidence="1">Cell inner membrane</location>
        <topology evidence="1">Single-pass type II membrane protein</topology>
        <orientation evidence="1">Periplasmic side</orientation>
    </subcellularLocation>
</comment>
<evidence type="ECO:0000256" key="3">
    <source>
        <dbReference type="ARBA" id="ARBA00022519"/>
    </source>
</evidence>
<evidence type="ECO:0000256" key="2">
    <source>
        <dbReference type="ARBA" id="ARBA00022475"/>
    </source>
</evidence>
<keyword evidence="3" id="KW-0997">Cell inner membrane</keyword>
<keyword evidence="7" id="KW-0143">Chaperone</keyword>
<dbReference type="AlphaFoldDB" id="A1WLD1"/>
<proteinExistence type="inferred from homology"/>
<organism evidence="14 15">
    <name type="scientific">Verminephrobacter eiseniae (strain EF01-2)</name>
    <dbReference type="NCBI Taxonomy" id="391735"/>
    <lineage>
        <taxon>Bacteria</taxon>
        <taxon>Pseudomonadati</taxon>
        <taxon>Pseudomonadota</taxon>
        <taxon>Betaproteobacteria</taxon>
        <taxon>Burkholderiales</taxon>
        <taxon>Comamonadaceae</taxon>
        <taxon>Verminephrobacter</taxon>
    </lineage>
</organism>
<dbReference type="RefSeq" id="WP_011810436.1">
    <property type="nucleotide sequence ID" value="NC_008786.1"/>
</dbReference>
<keyword evidence="15" id="KW-1185">Reference proteome</keyword>
<evidence type="ECO:0000256" key="8">
    <source>
        <dbReference type="ARBA" id="ARBA00038408"/>
    </source>
</evidence>
<evidence type="ECO:0000256" key="11">
    <source>
        <dbReference type="PROSITE-ProRule" id="PRU00278"/>
    </source>
</evidence>
<dbReference type="GO" id="GO:0003755">
    <property type="term" value="F:peptidyl-prolyl cis-trans isomerase activity"/>
    <property type="evidence" value="ECO:0007669"/>
    <property type="project" value="UniProtKB-KW"/>
</dbReference>
<dbReference type="Pfam" id="PF13616">
    <property type="entry name" value="Rotamase_3"/>
    <property type="match status" value="1"/>
</dbReference>
<evidence type="ECO:0000313" key="15">
    <source>
        <dbReference type="Proteomes" id="UP000000374"/>
    </source>
</evidence>
<dbReference type="Gene3D" id="3.10.50.40">
    <property type="match status" value="1"/>
</dbReference>
<keyword evidence="6 12" id="KW-0472">Membrane</keyword>
<evidence type="ECO:0000256" key="10">
    <source>
        <dbReference type="ARBA" id="ARBA00042775"/>
    </source>
</evidence>
<dbReference type="KEGG" id="vei:Veis_2696"/>
<name>A1WLD1_VEREI</name>
<dbReference type="EMBL" id="CP000542">
    <property type="protein sequence ID" value="ABM58438.1"/>
    <property type="molecule type" value="Genomic_DNA"/>
</dbReference>
<dbReference type="PANTHER" id="PTHR47529:SF1">
    <property type="entry name" value="PERIPLASMIC CHAPERONE PPID"/>
    <property type="match status" value="1"/>
</dbReference>
<dbReference type="InterPro" id="IPR046357">
    <property type="entry name" value="PPIase_dom_sf"/>
</dbReference>
<dbReference type="PANTHER" id="PTHR47529">
    <property type="entry name" value="PEPTIDYL-PROLYL CIS-TRANS ISOMERASE D"/>
    <property type="match status" value="1"/>
</dbReference>
<protein>
    <recommendedName>
        <fullName evidence="9">Periplasmic chaperone PpiD</fullName>
    </recommendedName>
    <alternativeName>
        <fullName evidence="10">Periplasmic folding chaperone</fullName>
    </alternativeName>
</protein>
<evidence type="ECO:0000256" key="9">
    <source>
        <dbReference type="ARBA" id="ARBA00040743"/>
    </source>
</evidence>
<keyword evidence="2" id="KW-1003">Cell membrane</keyword>
<evidence type="ECO:0000256" key="6">
    <source>
        <dbReference type="ARBA" id="ARBA00023136"/>
    </source>
</evidence>
<dbReference type="Gene3D" id="1.10.4030.10">
    <property type="entry name" value="Porin chaperone SurA, peptide-binding domain"/>
    <property type="match status" value="1"/>
</dbReference>
<dbReference type="OrthoDB" id="9812372at2"/>
<keyword evidence="5 12" id="KW-1133">Transmembrane helix</keyword>
<dbReference type="PROSITE" id="PS50198">
    <property type="entry name" value="PPIC_PPIASE_2"/>
    <property type="match status" value="1"/>
</dbReference>
<keyword evidence="11 14" id="KW-0413">Isomerase</keyword>
<dbReference type="SUPFAM" id="SSF54534">
    <property type="entry name" value="FKBP-like"/>
    <property type="match status" value="1"/>
</dbReference>
<reference evidence="15" key="1">
    <citation type="submission" date="2006-12" db="EMBL/GenBank/DDBJ databases">
        <title>Complete sequence of chromosome 1 of Verminephrobacter eiseniae EF01-2.</title>
        <authorList>
            <person name="Copeland A."/>
            <person name="Lucas S."/>
            <person name="Lapidus A."/>
            <person name="Barry K."/>
            <person name="Detter J.C."/>
            <person name="Glavina del Rio T."/>
            <person name="Dalin E."/>
            <person name="Tice H."/>
            <person name="Pitluck S."/>
            <person name="Chertkov O."/>
            <person name="Brettin T."/>
            <person name="Bruce D."/>
            <person name="Han C."/>
            <person name="Tapia R."/>
            <person name="Gilna P."/>
            <person name="Schmutz J."/>
            <person name="Larimer F."/>
            <person name="Land M."/>
            <person name="Hauser L."/>
            <person name="Kyrpides N."/>
            <person name="Kim E."/>
            <person name="Stahl D."/>
            <person name="Richardson P."/>
        </authorList>
    </citation>
    <scope>NUCLEOTIDE SEQUENCE [LARGE SCALE GENOMIC DNA]</scope>
    <source>
        <strain evidence="15">EF01-2</strain>
    </source>
</reference>
<evidence type="ECO:0000256" key="12">
    <source>
        <dbReference type="SAM" id="Phobius"/>
    </source>
</evidence>
<dbReference type="GeneID" id="76461203"/>
<dbReference type="STRING" id="391735.Veis_2696"/>
<evidence type="ECO:0000256" key="4">
    <source>
        <dbReference type="ARBA" id="ARBA00022692"/>
    </source>
</evidence>
<evidence type="ECO:0000256" key="1">
    <source>
        <dbReference type="ARBA" id="ARBA00004382"/>
    </source>
</evidence>
<feature type="transmembrane region" description="Helical" evidence="12">
    <location>
        <begin position="12"/>
        <end position="29"/>
    </location>
</feature>
<dbReference type="InterPro" id="IPR052029">
    <property type="entry name" value="PpiD_chaperone"/>
</dbReference>
<dbReference type="SUPFAM" id="SSF109998">
    <property type="entry name" value="Triger factor/SurA peptide-binding domain-like"/>
    <property type="match status" value="1"/>
</dbReference>
<dbReference type="Pfam" id="PF13624">
    <property type="entry name" value="SurA_N_3"/>
    <property type="match status" value="1"/>
</dbReference>
<feature type="domain" description="PpiC" evidence="13">
    <location>
        <begin position="268"/>
        <end position="371"/>
    </location>
</feature>
<dbReference type="InterPro" id="IPR027304">
    <property type="entry name" value="Trigger_fact/SurA_dom_sf"/>
</dbReference>
<keyword evidence="4 12" id="KW-0812">Transmembrane</keyword>
<sequence length="643" mass="70466">MFETIRKHSKIVMIFLFLLIIPAFVLVGTDRNYFSEASPVVARVDGHDISQADWDRAHRQESDRIRAQSPTVDARLLDSPLARYATLERLVRERVLDAAAQQMRLVTSDARLIRSLQETPAIAALKRADGTLDADAYRALLVGQGVTPEVFEANLRRNIAADQVLDAVLSTALVANAQARLALDALYERRDIQVARFDAPDFAGRVLPTDADLQSYYDAHPAQFRQPEQATVEYLVLDLDSVRATITVPEDELRSYYDSDYLPRIMAKQERRASHILISVAKDAPAAEREKAKARATELLAQLRKTPADFAPLAKQSSDDKGSAAAGGDLNFFARGAMTKPFEEAVFALKKGQISDVVETEFGYHIIELTDIKTPPQPGFEEARAVIAAELGQQRAQRQFAEMAESFSNAVYEQADSLLPVADKLKLKLQSATNVSRTPAPGAKGALASSKFLQALFAPDTLQNKRNTEAVEIGPQQMAAGRVTSYTPASTLPLAQVRERVRSLYVAEKSAALAQQEGQAKLSAWKADPATATGLAAATEIARGQGQNLPRPVIDAALRTPADALPAWTGVDLGAAGYAVVKINRVLARQAPDAQRAQQEQQQYAQWLARAEVLAYYELLKQRLKVRIQAPRPQVAAPEIAEN</sequence>
<dbReference type="GO" id="GO:0005886">
    <property type="term" value="C:plasma membrane"/>
    <property type="evidence" value="ECO:0007669"/>
    <property type="project" value="UniProtKB-SubCell"/>
</dbReference>
<evidence type="ECO:0000259" key="13">
    <source>
        <dbReference type="PROSITE" id="PS50198"/>
    </source>
</evidence>
<accession>A1WLD1</accession>
<dbReference type="Proteomes" id="UP000000374">
    <property type="component" value="Chromosome"/>
</dbReference>
<evidence type="ECO:0000313" key="14">
    <source>
        <dbReference type="EMBL" id="ABM58438.1"/>
    </source>
</evidence>
<dbReference type="eggNOG" id="COG0760">
    <property type="taxonomic scope" value="Bacteria"/>
</dbReference>